<feature type="compositionally biased region" description="Acidic residues" evidence="3">
    <location>
        <begin position="213"/>
        <end position="227"/>
    </location>
</feature>
<evidence type="ECO:0000256" key="1">
    <source>
        <dbReference type="ARBA" id="ARBA00023054"/>
    </source>
</evidence>
<evidence type="ECO:0000313" key="6">
    <source>
        <dbReference type="Proteomes" id="UP000327157"/>
    </source>
</evidence>
<dbReference type="Proteomes" id="UP000327157">
    <property type="component" value="Chromosome 11"/>
</dbReference>
<reference evidence="5 6" key="3">
    <citation type="submission" date="2019-11" db="EMBL/GenBank/DDBJ databases">
        <title>A de novo genome assembly of a pear dwarfing rootstock.</title>
        <authorList>
            <person name="Wang F."/>
            <person name="Wang J."/>
            <person name="Li S."/>
            <person name="Zhang Y."/>
            <person name="Fang M."/>
            <person name="Ma L."/>
            <person name="Zhao Y."/>
            <person name="Jiang S."/>
        </authorList>
    </citation>
    <scope>NUCLEOTIDE SEQUENCE [LARGE SCALE GENOMIC DNA]</scope>
    <source>
        <strain evidence="5">S2</strain>
        <tissue evidence="5">Leaf</tissue>
    </source>
</reference>
<reference evidence="5 6" key="1">
    <citation type="submission" date="2019-09" db="EMBL/GenBank/DDBJ databases">
        <authorList>
            <person name="Ou C."/>
        </authorList>
    </citation>
    <scope>NUCLEOTIDE SEQUENCE [LARGE SCALE GENOMIC DNA]</scope>
    <source>
        <strain evidence="5">S2</strain>
        <tissue evidence="5">Leaf</tissue>
    </source>
</reference>
<accession>A0A5N5FUZ7</accession>
<keyword evidence="1" id="KW-0175">Coiled coil</keyword>
<feature type="domain" description="NAB" evidence="4">
    <location>
        <begin position="6"/>
        <end position="88"/>
    </location>
</feature>
<dbReference type="PROSITE" id="PS51774">
    <property type="entry name" value="NAB"/>
    <property type="match status" value="1"/>
</dbReference>
<feature type="compositionally biased region" description="Basic and acidic residues" evidence="3">
    <location>
        <begin position="240"/>
        <end position="273"/>
    </location>
</feature>
<evidence type="ECO:0000256" key="2">
    <source>
        <dbReference type="ARBA" id="ARBA00038006"/>
    </source>
</evidence>
<feature type="compositionally biased region" description="Acidic residues" evidence="3">
    <location>
        <begin position="125"/>
        <end position="149"/>
    </location>
</feature>
<sequence length="346" mass="40246">MTKQQTTHWWLYDSHSISKRSPWLQTTLSELEHKTDAMLKLIQEDADSFAQRAEMYYKKRPQLISMVEEFYRIHRSLAERYDQVKSDSGTRLLTTLGSPFSSTKCQSEKAMSVVDLSFDSHSETCCDEPEEEYSESEVDDPEPEDEPRVDEETKENALCRISEDEVGKLKKAIARLEEENRTQKDELKQKDEEKREAIRQLSSAVDSLKEYSESEVDEPEPEDEPRVDEETKENALSMFSEDKVSKLREAIARLEEENRTQKDELKQKDEEKREVIRQLSLAVDLLKEENVELRKRCFARESPNNSSPAGESPNNSSPFEFNRFTGTFLRKLFNRSPRSHGTIVAL</sequence>
<dbReference type="InterPro" id="IPR011684">
    <property type="entry name" value="NAB"/>
</dbReference>
<dbReference type="EMBL" id="SMOL01000559">
    <property type="protein sequence ID" value="KAB2605210.1"/>
    <property type="molecule type" value="Genomic_DNA"/>
</dbReference>
<dbReference type="InterPro" id="IPR051861">
    <property type="entry name" value="NET_actin-binding_domain"/>
</dbReference>
<gene>
    <name evidence="5" type="ORF">D8674_004927</name>
</gene>
<dbReference type="Pfam" id="PF07765">
    <property type="entry name" value="KIP1"/>
    <property type="match status" value="1"/>
</dbReference>
<feature type="compositionally biased region" description="Polar residues" evidence="3">
    <location>
        <begin position="302"/>
        <end position="318"/>
    </location>
</feature>
<proteinExistence type="inferred from homology"/>
<dbReference type="AlphaFoldDB" id="A0A5N5FUZ7"/>
<feature type="region of interest" description="Disordered" evidence="3">
    <location>
        <begin position="175"/>
        <end position="273"/>
    </location>
</feature>
<feature type="region of interest" description="Disordered" evidence="3">
    <location>
        <begin position="298"/>
        <end position="318"/>
    </location>
</feature>
<protein>
    <submittedName>
        <fullName evidence="5">Stress response protein NST1-like</fullName>
    </submittedName>
</protein>
<feature type="compositionally biased region" description="Basic and acidic residues" evidence="3">
    <location>
        <begin position="175"/>
        <end position="198"/>
    </location>
</feature>
<dbReference type="GO" id="GO:0005774">
    <property type="term" value="C:vacuolar membrane"/>
    <property type="evidence" value="ECO:0007669"/>
    <property type="project" value="TreeGrafter"/>
</dbReference>
<evidence type="ECO:0000256" key="3">
    <source>
        <dbReference type="SAM" id="MobiDB-lite"/>
    </source>
</evidence>
<name>A0A5N5FUZ7_9ROSA</name>
<evidence type="ECO:0000259" key="4">
    <source>
        <dbReference type="PROSITE" id="PS51774"/>
    </source>
</evidence>
<organism evidence="5 6">
    <name type="scientific">Pyrus ussuriensis x Pyrus communis</name>
    <dbReference type="NCBI Taxonomy" id="2448454"/>
    <lineage>
        <taxon>Eukaryota</taxon>
        <taxon>Viridiplantae</taxon>
        <taxon>Streptophyta</taxon>
        <taxon>Embryophyta</taxon>
        <taxon>Tracheophyta</taxon>
        <taxon>Spermatophyta</taxon>
        <taxon>Magnoliopsida</taxon>
        <taxon>eudicotyledons</taxon>
        <taxon>Gunneridae</taxon>
        <taxon>Pentapetalae</taxon>
        <taxon>rosids</taxon>
        <taxon>fabids</taxon>
        <taxon>Rosales</taxon>
        <taxon>Rosaceae</taxon>
        <taxon>Amygdaloideae</taxon>
        <taxon>Maleae</taxon>
        <taxon>Pyrus</taxon>
    </lineage>
</organism>
<comment type="similarity">
    <text evidence="2">Belongs to the NET family.</text>
</comment>
<dbReference type="PANTHER" id="PTHR32258">
    <property type="entry name" value="PROTEIN NETWORKED 4A"/>
    <property type="match status" value="1"/>
</dbReference>
<keyword evidence="6" id="KW-1185">Reference proteome</keyword>
<feature type="region of interest" description="Disordered" evidence="3">
    <location>
        <begin position="121"/>
        <end position="161"/>
    </location>
</feature>
<dbReference type="PANTHER" id="PTHR32258:SF28">
    <property type="entry name" value="PROTEIN NETWORKED 3A-RELATED"/>
    <property type="match status" value="1"/>
</dbReference>
<feature type="compositionally biased region" description="Basic and acidic residues" evidence="3">
    <location>
        <begin position="150"/>
        <end position="161"/>
    </location>
</feature>
<dbReference type="OrthoDB" id="2019833at2759"/>
<dbReference type="GO" id="GO:0003779">
    <property type="term" value="F:actin binding"/>
    <property type="evidence" value="ECO:0007669"/>
    <property type="project" value="InterPro"/>
</dbReference>
<reference evidence="6" key="2">
    <citation type="submission" date="2019-10" db="EMBL/GenBank/DDBJ databases">
        <title>A de novo genome assembly of a pear dwarfing rootstock.</title>
        <authorList>
            <person name="Wang F."/>
            <person name="Wang J."/>
            <person name="Li S."/>
            <person name="Zhang Y."/>
            <person name="Fang M."/>
            <person name="Ma L."/>
            <person name="Zhao Y."/>
            <person name="Jiang S."/>
        </authorList>
    </citation>
    <scope>NUCLEOTIDE SEQUENCE [LARGE SCALE GENOMIC DNA]</scope>
</reference>
<evidence type="ECO:0000313" key="5">
    <source>
        <dbReference type="EMBL" id="KAB2605210.1"/>
    </source>
</evidence>
<comment type="caution">
    <text evidence="5">The sequence shown here is derived from an EMBL/GenBank/DDBJ whole genome shotgun (WGS) entry which is preliminary data.</text>
</comment>